<dbReference type="Proteomes" id="UP000270094">
    <property type="component" value="Unassembled WGS sequence"/>
</dbReference>
<feature type="coiled-coil region" evidence="1">
    <location>
        <begin position="47"/>
        <end position="79"/>
    </location>
</feature>
<accession>A0A3P7M2S0</accession>
<reference evidence="2 3" key="1">
    <citation type="submission" date="2018-11" db="EMBL/GenBank/DDBJ databases">
        <authorList>
            <consortium name="Pathogen Informatics"/>
        </authorList>
    </citation>
    <scope>NUCLEOTIDE SEQUENCE [LARGE SCALE GENOMIC DNA]</scope>
</reference>
<proteinExistence type="predicted"/>
<gene>
    <name evidence="2" type="ORF">SVUK_LOCUS20586</name>
</gene>
<organism evidence="2 3">
    <name type="scientific">Strongylus vulgaris</name>
    <name type="common">Blood worm</name>
    <dbReference type="NCBI Taxonomy" id="40348"/>
    <lineage>
        <taxon>Eukaryota</taxon>
        <taxon>Metazoa</taxon>
        <taxon>Ecdysozoa</taxon>
        <taxon>Nematoda</taxon>
        <taxon>Chromadorea</taxon>
        <taxon>Rhabditida</taxon>
        <taxon>Rhabditina</taxon>
        <taxon>Rhabditomorpha</taxon>
        <taxon>Strongyloidea</taxon>
        <taxon>Strongylidae</taxon>
        <taxon>Strongylus</taxon>
    </lineage>
</organism>
<evidence type="ECO:0000313" key="2">
    <source>
        <dbReference type="EMBL" id="VDM85588.1"/>
    </source>
</evidence>
<name>A0A3P7M2S0_STRVU</name>
<sequence length="91" mass="10370">MYFILYCTTASIGVEPQVEATQRKQARHSLSFFTDKRSQLYEEEILVAQLKKKKLELDIEKRMLQLEEAKIKLELAKKACESSVTTASGGT</sequence>
<evidence type="ECO:0000313" key="3">
    <source>
        <dbReference type="Proteomes" id="UP000270094"/>
    </source>
</evidence>
<dbReference type="EMBL" id="UYYB01142527">
    <property type="protein sequence ID" value="VDM85588.1"/>
    <property type="molecule type" value="Genomic_DNA"/>
</dbReference>
<keyword evidence="1" id="KW-0175">Coiled coil</keyword>
<evidence type="ECO:0000256" key="1">
    <source>
        <dbReference type="SAM" id="Coils"/>
    </source>
</evidence>
<protein>
    <submittedName>
        <fullName evidence="2">Uncharacterized protein</fullName>
    </submittedName>
</protein>
<keyword evidence="3" id="KW-1185">Reference proteome</keyword>
<dbReference type="AlphaFoldDB" id="A0A3P7M2S0"/>